<feature type="transmembrane region" description="Helical" evidence="7">
    <location>
        <begin position="20"/>
        <end position="40"/>
    </location>
</feature>
<evidence type="ECO:0000256" key="7">
    <source>
        <dbReference type="SAM" id="Phobius"/>
    </source>
</evidence>
<dbReference type="InterPro" id="IPR002293">
    <property type="entry name" value="AA/rel_permease1"/>
</dbReference>
<organism evidence="8 9">
    <name type="scientific">Haloquadratum walsbyi (strain DSM 16854 / JCM 12705 / C23)</name>
    <dbReference type="NCBI Taxonomy" id="768065"/>
    <lineage>
        <taxon>Archaea</taxon>
        <taxon>Methanobacteriati</taxon>
        <taxon>Methanobacteriota</taxon>
        <taxon>Stenosarchaea group</taxon>
        <taxon>Halobacteria</taxon>
        <taxon>Halobacteriales</taxon>
        <taxon>Haloferacaceae</taxon>
        <taxon>Haloquadratum</taxon>
    </lineage>
</organism>
<dbReference type="Proteomes" id="UP000007954">
    <property type="component" value="Chromosome"/>
</dbReference>
<evidence type="ECO:0000313" key="9">
    <source>
        <dbReference type="Proteomes" id="UP000007954"/>
    </source>
</evidence>
<feature type="transmembrane region" description="Helical" evidence="7">
    <location>
        <begin position="375"/>
        <end position="395"/>
    </location>
</feature>
<dbReference type="GeneID" id="12445991"/>
<evidence type="ECO:0000256" key="1">
    <source>
        <dbReference type="ARBA" id="ARBA00004651"/>
    </source>
</evidence>
<feature type="transmembrane region" description="Helical" evidence="7">
    <location>
        <begin position="433"/>
        <end position="450"/>
    </location>
</feature>
<keyword evidence="2" id="KW-1003">Cell membrane</keyword>
<comment type="subcellular location">
    <subcellularLocation>
        <location evidence="1">Cell membrane</location>
        <topology evidence="1">Multi-pass membrane protein</topology>
    </subcellularLocation>
</comment>
<keyword evidence="5 7" id="KW-0472">Membrane</keyword>
<feature type="transmembrane region" description="Helical" evidence="7">
    <location>
        <begin position="169"/>
        <end position="190"/>
    </location>
</feature>
<reference evidence="8 9" key="1">
    <citation type="journal article" date="2011" name="PLoS ONE">
        <title>Haloquadratum walsbyi: limited diversity in a global pond.</title>
        <authorList>
            <person name="Dyall-Smith M."/>
            <person name="Pfeiffer F."/>
            <person name="Klee K."/>
            <person name="Palm P."/>
            <person name="Gross K."/>
            <person name="Schuster S.C."/>
            <person name="Rampp M."/>
            <person name="Oesterhelt D."/>
        </authorList>
    </citation>
    <scope>NUCLEOTIDE SEQUENCE [LARGE SCALE GENOMIC DNA]</scope>
    <source>
        <strain evidence="9">DSM 16854 / JCM 12705 / C23</strain>
    </source>
</reference>
<accession>G0LHR8</accession>
<dbReference type="PIRSF" id="PIRSF006060">
    <property type="entry name" value="AA_transporter"/>
    <property type="match status" value="1"/>
</dbReference>
<dbReference type="Gene3D" id="1.20.1740.10">
    <property type="entry name" value="Amino acid/polyamine transporter I"/>
    <property type="match status" value="1"/>
</dbReference>
<dbReference type="PANTHER" id="PTHR42770:SF11">
    <property type="entry name" value="INNER MEMBRANE TRANSPORT PROTEIN YBAT"/>
    <property type="match status" value="1"/>
</dbReference>
<evidence type="ECO:0000256" key="2">
    <source>
        <dbReference type="ARBA" id="ARBA00022475"/>
    </source>
</evidence>
<dbReference type="PANTHER" id="PTHR42770">
    <property type="entry name" value="AMINO ACID TRANSPORTER-RELATED"/>
    <property type="match status" value="1"/>
</dbReference>
<sequence>MGSEQDTRSPAASLGLLDATMVGIGAMIGAGIFVLTGLAARIAGPAALLVFVLNGGVTLFTALSYAELASAIPKNGGGYAYIRETFSAPIAFVMGWTRWFTYMAAGALYALGFSSNFIEFIHLYWGGLPAGPIWQVGYALLAVVSFVMLNALSTEASGGAETLVTLVKIGILIVFIFFGISAVSSATFFGIDPGAAPTVSDFFSKGATKVLPAMGLTFIAFQGYDLIATVTEEVENPKKNIPRAIFISLGVTVLIYLLVVGVAVGTLGAPRLGSAKEKAVVEAAISFMPDVAFFGASIGAALIAFGAVFSTISALNAVVIGSSRVAYAMGREGQLPERLGNIHHKYGTPYSALMASAAIMLVATIVAPISLVGNLASLFSLLGFIVVNLAVIKLRRDQPNLNRPFEIPFYPAPPILGCVLNLVLAIFISWVTWAVAVGWLLVGAVIYVGLNSERTRTVLSNTQSTDAETTPIEDSTMSETVEED</sequence>
<evidence type="ECO:0000256" key="4">
    <source>
        <dbReference type="ARBA" id="ARBA00022989"/>
    </source>
</evidence>
<feature type="transmembrane region" description="Helical" evidence="7">
    <location>
        <begin position="350"/>
        <end position="369"/>
    </location>
</feature>
<feature type="transmembrane region" description="Helical" evidence="7">
    <location>
        <begin position="86"/>
        <end position="111"/>
    </location>
</feature>
<name>G0LHR8_HALWC</name>
<feature type="transmembrane region" description="Helical" evidence="7">
    <location>
        <begin position="47"/>
        <end position="66"/>
    </location>
</feature>
<dbReference type="GO" id="GO:0022857">
    <property type="term" value="F:transmembrane transporter activity"/>
    <property type="evidence" value="ECO:0007669"/>
    <property type="project" value="InterPro"/>
</dbReference>
<feature type="transmembrane region" description="Helical" evidence="7">
    <location>
        <begin position="244"/>
        <end position="267"/>
    </location>
</feature>
<feature type="region of interest" description="Disordered" evidence="6">
    <location>
        <begin position="459"/>
        <end position="484"/>
    </location>
</feature>
<dbReference type="InterPro" id="IPR050367">
    <property type="entry name" value="APC_superfamily"/>
</dbReference>
<keyword evidence="3 7" id="KW-0812">Transmembrane</keyword>
<protein>
    <submittedName>
        <fullName evidence="8">Transport protein (Probable substrate cationic amino acids)</fullName>
    </submittedName>
</protein>
<proteinExistence type="predicted"/>
<dbReference type="OrthoDB" id="43026at2157"/>
<evidence type="ECO:0000256" key="6">
    <source>
        <dbReference type="SAM" id="MobiDB-lite"/>
    </source>
</evidence>
<dbReference type="EMBL" id="FR746099">
    <property type="protein sequence ID" value="CCC39306.1"/>
    <property type="molecule type" value="Genomic_DNA"/>
</dbReference>
<gene>
    <name evidence="8" type="primary">cat2</name>
    <name evidence="8" type="ordered locus">Hqrw_1348</name>
</gene>
<evidence type="ECO:0000256" key="5">
    <source>
        <dbReference type="ARBA" id="ARBA00023136"/>
    </source>
</evidence>
<keyword evidence="4 7" id="KW-1133">Transmembrane helix</keyword>
<dbReference type="KEGG" id="hwc:Hqrw_1348"/>
<feature type="transmembrane region" description="Helical" evidence="7">
    <location>
        <begin position="123"/>
        <end position="149"/>
    </location>
</feature>
<dbReference type="RefSeq" id="WP_011570601.1">
    <property type="nucleotide sequence ID" value="NC_017459.1"/>
</dbReference>
<dbReference type="AlphaFoldDB" id="G0LHR8"/>
<dbReference type="GO" id="GO:0005886">
    <property type="term" value="C:plasma membrane"/>
    <property type="evidence" value="ECO:0007669"/>
    <property type="project" value="UniProtKB-SubCell"/>
</dbReference>
<dbReference type="HOGENOM" id="CLU_007946_15_12_2"/>
<evidence type="ECO:0000313" key="8">
    <source>
        <dbReference type="EMBL" id="CCC39306.1"/>
    </source>
</evidence>
<feature type="transmembrane region" description="Helical" evidence="7">
    <location>
        <begin position="407"/>
        <end position="427"/>
    </location>
</feature>
<dbReference type="Pfam" id="PF13520">
    <property type="entry name" value="AA_permease_2"/>
    <property type="match status" value="1"/>
</dbReference>
<feature type="transmembrane region" description="Helical" evidence="7">
    <location>
        <begin position="202"/>
        <end position="224"/>
    </location>
</feature>
<evidence type="ECO:0000256" key="3">
    <source>
        <dbReference type="ARBA" id="ARBA00022692"/>
    </source>
</evidence>